<feature type="compositionally biased region" description="Basic and acidic residues" evidence="1">
    <location>
        <begin position="739"/>
        <end position="767"/>
    </location>
</feature>
<feature type="domain" description="AMP-dependent synthetase/ligase" evidence="3">
    <location>
        <begin position="73"/>
        <end position="539"/>
    </location>
</feature>
<dbReference type="Pfam" id="PF00501">
    <property type="entry name" value="AMP-binding"/>
    <property type="match status" value="1"/>
</dbReference>
<name>A0A151LQK0_9APIC</name>
<proteinExistence type="predicted"/>
<dbReference type="GO" id="GO:0005783">
    <property type="term" value="C:endoplasmic reticulum"/>
    <property type="evidence" value="ECO:0007669"/>
    <property type="project" value="TreeGrafter"/>
</dbReference>
<evidence type="ECO:0000256" key="2">
    <source>
        <dbReference type="SAM" id="SignalP"/>
    </source>
</evidence>
<dbReference type="KEGG" id="pgab:PGSY75_0731600"/>
<feature type="chain" id="PRO_5007584383" evidence="2">
    <location>
        <begin position="23"/>
        <end position="812"/>
    </location>
</feature>
<dbReference type="PANTHER" id="PTHR43272">
    <property type="entry name" value="LONG-CHAIN-FATTY-ACID--COA LIGASE"/>
    <property type="match status" value="1"/>
</dbReference>
<dbReference type="PROSITE" id="PS00455">
    <property type="entry name" value="AMP_BINDING"/>
    <property type="match status" value="1"/>
</dbReference>
<sequence length="812" mass="93180">MNILFTVCSLFIFVINVALYGAERNRKNNVYTEICENPANENESSVYCMKDYKKKNSSYPYKHIMNFLLDTQSKNKDNVAIVEHENGEPNNYLTYGDFFKKVFCFSNTLNTYEGKGIEEKIYKNEEKNNGKFRLLGLYGSNSMNWLAADMASMLSGVTTLVMHSKFSVDVIVDIIKETELEWLCLDLDLVEGLLAHRNEFPHLKNLIILDTLDKSNKIKSKGLDKSDKKKTNEVDNKLGNVDYDNEKLKKIKDLKVKASSVGINIMEFDEMANTEPKEIKINNEDPNFITSIVYTSGTSGKPKGVMLSNENFHNTIVPLCDHNLIKEYHPKTHFSYLPVSHIYERVLVHIFFVLGGTISIWSKDISIFSKDLSNSKGEVLAGVPKVFNRIYTNIMTEISNLPCFKRWLVKRIISIRKSNNNGSLGKFLEGLFKISSKIKKKVNTNLEVILNGGGKLSPKIANELRVLLNINFYQGYGLTESTGPIFAQDTSDTNTESMGIPVSPNTKYKVKTWETYKATDTLPKGELLVKSGSIFSGYFLEKENTEKSFTEDGYFKTGDVVQVNSDGSLTFLDRSKGLVKLSQGEYIETDLLNNLYSQISFINNCVVYGDDSMDGPLGIISVDKYLLYRSLKDDNMLEKTGITDNNYQDQLNDENINQSIFVDYVKEKMMETYKNTNLNRYNIINHIYLTSKVWDTNNYLTPTLKVKRFYVFKDYDFFIEEVKKIYKHKLKGIDEVSKNKEQKEEKKDEKNKSKNKNVQEKSSKDMNTKNVVNVTEKNPTKEKFTEQQENKEKNNKLRVRVNDVAQELESNK</sequence>
<gene>
    <name evidence="4" type="ORF">PGSY75_0731600</name>
</gene>
<comment type="caution">
    <text evidence="4">The sequence shown here is derived from an EMBL/GenBank/DDBJ whole genome shotgun (WGS) entry which is preliminary data.</text>
</comment>
<keyword evidence="2" id="KW-0732">Signal</keyword>
<dbReference type="Proteomes" id="UP000076004">
    <property type="component" value="Unassembled WGS sequence"/>
</dbReference>
<dbReference type="InterPro" id="IPR042099">
    <property type="entry name" value="ANL_N_sf"/>
</dbReference>
<reference evidence="4 5" key="1">
    <citation type="journal article" date="2016" name="Nat. Commun.">
        <title>Genomes of cryptic chimpanzee Plasmodium species reveal key evolutionary events leading to human malaria.</title>
        <authorList>
            <person name="Sundararaman S.A."/>
            <person name="Plenderleith L.J."/>
            <person name="Liu W."/>
            <person name="Loy D.E."/>
            <person name="Learn G.H."/>
            <person name="Li Y."/>
            <person name="Shaw K.S."/>
            <person name="Ayouba A."/>
            <person name="Peeters M."/>
            <person name="Speede S."/>
            <person name="Shaw G.M."/>
            <person name="Bushman F.D."/>
            <person name="Brisson D."/>
            <person name="Rayner J.C."/>
            <person name="Sharp P.M."/>
            <person name="Hahn B.H."/>
        </authorList>
    </citation>
    <scope>NUCLEOTIDE SEQUENCE [LARGE SCALE GENOMIC DNA]</scope>
    <source>
        <strain evidence="4 5">SY75</strain>
    </source>
</reference>
<protein>
    <submittedName>
        <fullName evidence="4">Acyl-CoA synthetase</fullName>
    </submittedName>
</protein>
<organism evidence="4 5">
    <name type="scientific">Plasmodium gaboni</name>
    <dbReference type="NCBI Taxonomy" id="647221"/>
    <lineage>
        <taxon>Eukaryota</taxon>
        <taxon>Sar</taxon>
        <taxon>Alveolata</taxon>
        <taxon>Apicomplexa</taxon>
        <taxon>Aconoidasida</taxon>
        <taxon>Haemosporida</taxon>
        <taxon>Plasmodiidae</taxon>
        <taxon>Plasmodium</taxon>
        <taxon>Plasmodium (Laverania)</taxon>
    </lineage>
</organism>
<dbReference type="SUPFAM" id="SSF56801">
    <property type="entry name" value="Acetyl-CoA synthetase-like"/>
    <property type="match status" value="1"/>
</dbReference>
<evidence type="ECO:0000256" key="1">
    <source>
        <dbReference type="SAM" id="MobiDB-lite"/>
    </source>
</evidence>
<dbReference type="Gene3D" id="3.40.50.12780">
    <property type="entry name" value="N-terminal domain of ligase-like"/>
    <property type="match status" value="1"/>
</dbReference>
<dbReference type="PANTHER" id="PTHR43272:SF3">
    <property type="entry name" value="LONG CHAIN ACYL-COA SYNTHETASE 4"/>
    <property type="match status" value="1"/>
</dbReference>
<evidence type="ECO:0000259" key="3">
    <source>
        <dbReference type="Pfam" id="PF00501"/>
    </source>
</evidence>
<dbReference type="VEuPathDB" id="PlasmoDB:PGABG01_0029900"/>
<dbReference type="InterPro" id="IPR020845">
    <property type="entry name" value="AMP-binding_CS"/>
</dbReference>
<dbReference type="InterPro" id="IPR000873">
    <property type="entry name" value="AMP-dep_synth/lig_dom"/>
</dbReference>
<accession>A0A151LQK0</accession>
<feature type="region of interest" description="Disordered" evidence="1">
    <location>
        <begin position="739"/>
        <end position="812"/>
    </location>
</feature>
<feature type="compositionally biased region" description="Basic and acidic residues" evidence="1">
    <location>
        <begin position="778"/>
        <end position="795"/>
    </location>
</feature>
<feature type="compositionally biased region" description="Low complexity" evidence="1">
    <location>
        <begin position="768"/>
        <end position="777"/>
    </location>
</feature>
<dbReference type="GeneID" id="29775767"/>
<evidence type="ECO:0000313" key="5">
    <source>
        <dbReference type="Proteomes" id="UP000076004"/>
    </source>
</evidence>
<dbReference type="GO" id="GO:0004467">
    <property type="term" value="F:long-chain fatty acid-CoA ligase activity"/>
    <property type="evidence" value="ECO:0007669"/>
    <property type="project" value="TreeGrafter"/>
</dbReference>
<dbReference type="AlphaFoldDB" id="A0A151LQK0"/>
<dbReference type="EMBL" id="LVLB01000008">
    <property type="protein sequence ID" value="KYO01446.1"/>
    <property type="molecule type" value="Genomic_DNA"/>
</dbReference>
<dbReference type="GO" id="GO:0016020">
    <property type="term" value="C:membrane"/>
    <property type="evidence" value="ECO:0007669"/>
    <property type="project" value="TreeGrafter"/>
</dbReference>
<dbReference type="VEuPathDB" id="PlasmoDB:PGSY75_0731600"/>
<dbReference type="RefSeq" id="XP_018642650.1">
    <property type="nucleotide sequence ID" value="XM_018785149.1"/>
</dbReference>
<evidence type="ECO:0000313" key="4">
    <source>
        <dbReference type="EMBL" id="KYO01446.1"/>
    </source>
</evidence>
<feature type="signal peptide" evidence="2">
    <location>
        <begin position="1"/>
        <end position="22"/>
    </location>
</feature>